<dbReference type="Pfam" id="PF07681">
    <property type="entry name" value="DoxX"/>
    <property type="match status" value="1"/>
</dbReference>
<evidence type="ECO:0000256" key="2">
    <source>
        <dbReference type="ARBA" id="ARBA00006679"/>
    </source>
</evidence>
<protein>
    <submittedName>
        <fullName evidence="8">DoxX</fullName>
    </submittedName>
</protein>
<evidence type="ECO:0000256" key="6">
    <source>
        <dbReference type="ARBA" id="ARBA00023136"/>
    </source>
</evidence>
<keyword evidence="5 7" id="KW-1133">Transmembrane helix</keyword>
<keyword evidence="4 7" id="KW-0812">Transmembrane</keyword>
<gene>
    <name evidence="8" type="ORF">HG15A2_11990</name>
</gene>
<sequence length="141" mass="15270">MLSKLLHSREPATSFGLLVLRVSFGCFMLVHGWPKLMGFSQMADKFPDPLGMGSQLSLVAAVGAEVGCSILLILGLGTRLAAIPLAFTMIVALFMVHGADPWQVKEKAALYLAVYVVLVFTGSGRFSVDHCLWGNREEEIS</sequence>
<keyword evidence="3" id="KW-1003">Cell membrane</keyword>
<evidence type="ECO:0000256" key="3">
    <source>
        <dbReference type="ARBA" id="ARBA00022475"/>
    </source>
</evidence>
<dbReference type="EMBL" id="CP036263">
    <property type="protein sequence ID" value="QDS97931.1"/>
    <property type="molecule type" value="Genomic_DNA"/>
</dbReference>
<dbReference type="GO" id="GO:0005886">
    <property type="term" value="C:plasma membrane"/>
    <property type="evidence" value="ECO:0007669"/>
    <property type="project" value="UniProtKB-SubCell"/>
</dbReference>
<dbReference type="Proteomes" id="UP000319852">
    <property type="component" value="Chromosome"/>
</dbReference>
<dbReference type="InterPro" id="IPR051907">
    <property type="entry name" value="DoxX-like_oxidoreductase"/>
</dbReference>
<comment type="similarity">
    <text evidence="2">Belongs to the DoxX family.</text>
</comment>
<name>A0A517MSR7_9BACT</name>
<dbReference type="RefSeq" id="WP_145058699.1">
    <property type="nucleotide sequence ID" value="NZ_CP036263.1"/>
</dbReference>
<feature type="transmembrane region" description="Helical" evidence="7">
    <location>
        <begin position="53"/>
        <end position="73"/>
    </location>
</feature>
<evidence type="ECO:0000256" key="1">
    <source>
        <dbReference type="ARBA" id="ARBA00004651"/>
    </source>
</evidence>
<reference evidence="8 9" key="1">
    <citation type="submission" date="2019-02" db="EMBL/GenBank/DDBJ databases">
        <title>Deep-cultivation of Planctomycetes and their phenomic and genomic characterization uncovers novel biology.</title>
        <authorList>
            <person name="Wiegand S."/>
            <person name="Jogler M."/>
            <person name="Boedeker C."/>
            <person name="Pinto D."/>
            <person name="Vollmers J."/>
            <person name="Rivas-Marin E."/>
            <person name="Kohn T."/>
            <person name="Peeters S.H."/>
            <person name="Heuer A."/>
            <person name="Rast P."/>
            <person name="Oberbeckmann S."/>
            <person name="Bunk B."/>
            <person name="Jeske O."/>
            <person name="Meyerdierks A."/>
            <person name="Storesund J.E."/>
            <person name="Kallscheuer N."/>
            <person name="Luecker S."/>
            <person name="Lage O.M."/>
            <person name="Pohl T."/>
            <person name="Merkel B.J."/>
            <person name="Hornburger P."/>
            <person name="Mueller R.-W."/>
            <person name="Bruemmer F."/>
            <person name="Labrenz M."/>
            <person name="Spormann A.M."/>
            <person name="Op den Camp H."/>
            <person name="Overmann J."/>
            <person name="Amann R."/>
            <person name="Jetten M.S.M."/>
            <person name="Mascher T."/>
            <person name="Medema M.H."/>
            <person name="Devos D.P."/>
            <person name="Kaster A.-K."/>
            <person name="Ovreas L."/>
            <person name="Rohde M."/>
            <person name="Galperin M.Y."/>
            <person name="Jogler C."/>
        </authorList>
    </citation>
    <scope>NUCLEOTIDE SEQUENCE [LARGE SCALE GENOMIC DNA]</scope>
    <source>
        <strain evidence="8 9">HG15A2</strain>
    </source>
</reference>
<evidence type="ECO:0000256" key="4">
    <source>
        <dbReference type="ARBA" id="ARBA00022692"/>
    </source>
</evidence>
<feature type="transmembrane region" description="Helical" evidence="7">
    <location>
        <begin position="108"/>
        <end position="128"/>
    </location>
</feature>
<dbReference type="PANTHER" id="PTHR33452:SF1">
    <property type="entry name" value="INNER MEMBRANE PROTEIN YPHA-RELATED"/>
    <property type="match status" value="1"/>
</dbReference>
<keyword evidence="9" id="KW-1185">Reference proteome</keyword>
<accession>A0A517MSR7</accession>
<feature type="transmembrane region" description="Helical" evidence="7">
    <location>
        <begin position="12"/>
        <end position="33"/>
    </location>
</feature>
<proteinExistence type="inferred from homology"/>
<dbReference type="OrthoDB" id="9813193at2"/>
<keyword evidence="6 7" id="KW-0472">Membrane</keyword>
<dbReference type="InterPro" id="IPR032808">
    <property type="entry name" value="DoxX"/>
</dbReference>
<organism evidence="8 9">
    <name type="scientific">Adhaeretor mobilis</name>
    <dbReference type="NCBI Taxonomy" id="1930276"/>
    <lineage>
        <taxon>Bacteria</taxon>
        <taxon>Pseudomonadati</taxon>
        <taxon>Planctomycetota</taxon>
        <taxon>Planctomycetia</taxon>
        <taxon>Pirellulales</taxon>
        <taxon>Lacipirellulaceae</taxon>
        <taxon>Adhaeretor</taxon>
    </lineage>
</organism>
<evidence type="ECO:0000256" key="5">
    <source>
        <dbReference type="ARBA" id="ARBA00022989"/>
    </source>
</evidence>
<dbReference type="AlphaFoldDB" id="A0A517MSR7"/>
<feature type="transmembrane region" description="Helical" evidence="7">
    <location>
        <begin position="80"/>
        <end position="96"/>
    </location>
</feature>
<evidence type="ECO:0000256" key="7">
    <source>
        <dbReference type="SAM" id="Phobius"/>
    </source>
</evidence>
<comment type="subcellular location">
    <subcellularLocation>
        <location evidence="1">Cell membrane</location>
        <topology evidence="1">Multi-pass membrane protein</topology>
    </subcellularLocation>
</comment>
<dbReference type="PANTHER" id="PTHR33452">
    <property type="entry name" value="OXIDOREDUCTASE CATD-RELATED"/>
    <property type="match status" value="1"/>
</dbReference>
<evidence type="ECO:0000313" key="8">
    <source>
        <dbReference type="EMBL" id="QDS97931.1"/>
    </source>
</evidence>
<dbReference type="KEGG" id="amob:HG15A2_11990"/>
<evidence type="ECO:0000313" key="9">
    <source>
        <dbReference type="Proteomes" id="UP000319852"/>
    </source>
</evidence>